<keyword evidence="3" id="KW-0819">tRNA processing</keyword>
<dbReference type="RefSeq" id="WP_014321058.1">
    <property type="nucleotide sequence ID" value="NC_016803.1"/>
</dbReference>
<organism evidence="14 15">
    <name type="scientific">Pseudodesulfovibrio mercurii</name>
    <dbReference type="NCBI Taxonomy" id="641491"/>
    <lineage>
        <taxon>Bacteria</taxon>
        <taxon>Pseudomonadati</taxon>
        <taxon>Thermodesulfobacteriota</taxon>
        <taxon>Desulfovibrionia</taxon>
        <taxon>Desulfovibrionales</taxon>
        <taxon>Desulfovibrionaceae</taxon>
    </lineage>
</organism>
<comment type="similarity">
    <text evidence="11">Belongs to the tRNA nucleotidyltransferase/poly(A) polymerase family.</text>
</comment>
<evidence type="ECO:0000256" key="4">
    <source>
        <dbReference type="ARBA" id="ARBA00022695"/>
    </source>
</evidence>
<dbReference type="PANTHER" id="PTHR47545">
    <property type="entry name" value="MULTIFUNCTIONAL CCA PROTEIN"/>
    <property type="match status" value="1"/>
</dbReference>
<dbReference type="Pfam" id="PF01743">
    <property type="entry name" value="PolyA_pol"/>
    <property type="match status" value="1"/>
</dbReference>
<name>F0JF74_9BACT</name>
<evidence type="ECO:0000256" key="10">
    <source>
        <dbReference type="ARBA" id="ARBA00022884"/>
    </source>
</evidence>
<dbReference type="Proteomes" id="UP000007845">
    <property type="component" value="Chromosome"/>
</dbReference>
<evidence type="ECO:0000256" key="2">
    <source>
        <dbReference type="ARBA" id="ARBA00022679"/>
    </source>
</evidence>
<evidence type="ECO:0000256" key="5">
    <source>
        <dbReference type="ARBA" id="ARBA00022723"/>
    </source>
</evidence>
<evidence type="ECO:0000256" key="8">
    <source>
        <dbReference type="ARBA" id="ARBA00022840"/>
    </source>
</evidence>
<feature type="domain" description="Poly A polymerase head" evidence="12">
    <location>
        <begin position="3"/>
        <end position="44"/>
    </location>
</feature>
<protein>
    <submittedName>
        <fullName evidence="14">tRNA cytidylyltransferase</fullName>
    </submittedName>
</protein>
<dbReference type="GO" id="GO:0005524">
    <property type="term" value="F:ATP binding"/>
    <property type="evidence" value="ECO:0007669"/>
    <property type="project" value="UniProtKB-KW"/>
</dbReference>
<dbReference type="Gene3D" id="1.10.3090.10">
    <property type="entry name" value="cca-adding enzyme, domain 2"/>
    <property type="match status" value="1"/>
</dbReference>
<keyword evidence="2 11" id="KW-0808">Transferase</keyword>
<dbReference type="AlphaFoldDB" id="F0JF74"/>
<dbReference type="SUPFAM" id="SSF81891">
    <property type="entry name" value="Poly A polymerase C-terminal region-like"/>
    <property type="match status" value="1"/>
</dbReference>
<dbReference type="eggNOG" id="COG0617">
    <property type="taxonomic scope" value="Bacteria"/>
</dbReference>
<dbReference type="InterPro" id="IPR043519">
    <property type="entry name" value="NT_sf"/>
</dbReference>
<keyword evidence="4 14" id="KW-0548">Nucleotidyltransferase</keyword>
<proteinExistence type="inferred from homology"/>
<evidence type="ECO:0000256" key="3">
    <source>
        <dbReference type="ARBA" id="ARBA00022694"/>
    </source>
</evidence>
<dbReference type="HOGENOM" id="CLU_015961_1_1_7"/>
<evidence type="ECO:0000313" key="15">
    <source>
        <dbReference type="Proteomes" id="UP000007845"/>
    </source>
</evidence>
<evidence type="ECO:0000313" key="14">
    <source>
        <dbReference type="EMBL" id="EGB13630.1"/>
    </source>
</evidence>
<keyword evidence="6" id="KW-0547">Nucleotide-binding</keyword>
<accession>F0JF74</accession>
<keyword evidence="9" id="KW-0460">Magnesium</keyword>
<dbReference type="Pfam" id="PF12627">
    <property type="entry name" value="PolyA_pol_RNAbd"/>
    <property type="match status" value="1"/>
</dbReference>
<dbReference type="GO" id="GO:0046872">
    <property type="term" value="F:metal ion binding"/>
    <property type="evidence" value="ECO:0007669"/>
    <property type="project" value="UniProtKB-KW"/>
</dbReference>
<keyword evidence="5" id="KW-0479">Metal-binding</keyword>
<feature type="domain" description="tRNA nucleotidyltransferase/poly(A) polymerase RNA and SrmB- binding" evidence="13">
    <location>
        <begin position="130"/>
        <end position="192"/>
    </location>
</feature>
<evidence type="ECO:0000256" key="11">
    <source>
        <dbReference type="RuleBase" id="RU003953"/>
    </source>
</evidence>
<reference evidence="14 15" key="1">
    <citation type="journal article" date="2011" name="J. Bacteriol.">
        <title>Genome sequence of the mercury-methylating strain Desulfovibrio desulfuricans ND132.</title>
        <authorList>
            <person name="Brown S.D."/>
            <person name="Gilmour C.C."/>
            <person name="Kucken A.M."/>
            <person name="Wall J.D."/>
            <person name="Elias D.A."/>
            <person name="Brandt C.C."/>
            <person name="Podar M."/>
            <person name="Chertkov O."/>
            <person name="Held B."/>
            <person name="Bruce D.C."/>
            <person name="Detter J.C."/>
            <person name="Tapia R."/>
            <person name="Han C.S."/>
            <person name="Goodwin L.A."/>
            <person name="Cheng J.F."/>
            <person name="Pitluck S."/>
            <person name="Woyke T."/>
            <person name="Mikhailova N."/>
            <person name="Ivanova N.N."/>
            <person name="Han J."/>
            <person name="Lucas S."/>
            <person name="Lapidus A.L."/>
            <person name="Land M.L."/>
            <person name="Hauser L.J."/>
            <person name="Palumbo A.V."/>
        </authorList>
    </citation>
    <scope>NUCLEOTIDE SEQUENCE [LARGE SCALE GENOMIC DNA]</scope>
    <source>
        <strain evidence="14 15">ND132</strain>
    </source>
</reference>
<sequence length="381" mass="42467">MKVYLAGGAVRDLLLGRPIHDRDYLVMDATREEFRRAFPQAREVGRTFPVFLVDNIEFSFPRADSLDEELKARDLTVNAQLLDEHGEVIFHPQGFDDLEARILRPASSHSLADDPLRVLRAARFSAQLPDFTAHQELIEAMRAVGRCGGLAAVSADRVVPELRKALESPRPGNFLRLLAEADCLLPWFPEFEKGRTIPAGPLPYHHSDVLAHTCRVMDDLAGDPVAVWMGLTHDLGKILTPRERLPRHYGHDLAGVPLAEGAALRLRMPNEYKNAGMKAARWHMTAARYGQLRPGTRVDLLMDLHLSGTLTPLFELVRADHGEQYGDRARKELAAILPVRLAPEDRNHGAESGEKLRMLRAQVLRGGPPAGDGFDKYSTTD</sequence>
<dbReference type="SUPFAM" id="SSF81301">
    <property type="entry name" value="Nucleotidyltransferase"/>
    <property type="match status" value="1"/>
</dbReference>
<dbReference type="STRING" id="641491.DND132_0413"/>
<dbReference type="OrthoDB" id="9805698at2"/>
<keyword evidence="7" id="KW-0692">RNA repair</keyword>
<gene>
    <name evidence="14" type="ORF">DND132_0413</name>
</gene>
<evidence type="ECO:0000256" key="1">
    <source>
        <dbReference type="ARBA" id="ARBA00001946"/>
    </source>
</evidence>
<evidence type="ECO:0000256" key="9">
    <source>
        <dbReference type="ARBA" id="ARBA00022842"/>
    </source>
</evidence>
<dbReference type="InterPro" id="IPR032828">
    <property type="entry name" value="PolyA_RNA-bd"/>
</dbReference>
<evidence type="ECO:0000256" key="7">
    <source>
        <dbReference type="ARBA" id="ARBA00022800"/>
    </source>
</evidence>
<keyword evidence="15" id="KW-1185">Reference proteome</keyword>
<dbReference type="GO" id="GO:0042245">
    <property type="term" value="P:RNA repair"/>
    <property type="evidence" value="ECO:0007669"/>
    <property type="project" value="UniProtKB-KW"/>
</dbReference>
<evidence type="ECO:0000259" key="12">
    <source>
        <dbReference type="Pfam" id="PF01743"/>
    </source>
</evidence>
<evidence type="ECO:0000256" key="6">
    <source>
        <dbReference type="ARBA" id="ARBA00022741"/>
    </source>
</evidence>
<dbReference type="GO" id="GO:0003723">
    <property type="term" value="F:RNA binding"/>
    <property type="evidence" value="ECO:0007669"/>
    <property type="project" value="UniProtKB-KW"/>
</dbReference>
<dbReference type="Gene3D" id="3.30.460.10">
    <property type="entry name" value="Beta Polymerase, domain 2"/>
    <property type="match status" value="1"/>
</dbReference>
<keyword evidence="8" id="KW-0067">ATP-binding</keyword>
<dbReference type="PANTHER" id="PTHR47545:SF1">
    <property type="entry name" value="MULTIFUNCTIONAL CCA PROTEIN"/>
    <property type="match status" value="1"/>
</dbReference>
<dbReference type="KEGG" id="ddn:DND132_0413"/>
<dbReference type="GO" id="GO:0016779">
    <property type="term" value="F:nucleotidyltransferase activity"/>
    <property type="evidence" value="ECO:0007669"/>
    <property type="project" value="UniProtKB-KW"/>
</dbReference>
<evidence type="ECO:0000259" key="13">
    <source>
        <dbReference type="Pfam" id="PF12627"/>
    </source>
</evidence>
<comment type="cofactor">
    <cofactor evidence="1">
        <name>Mg(2+)</name>
        <dbReference type="ChEBI" id="CHEBI:18420"/>
    </cofactor>
</comment>
<dbReference type="EMBL" id="CP003220">
    <property type="protein sequence ID" value="EGB13630.1"/>
    <property type="molecule type" value="Genomic_DNA"/>
</dbReference>
<dbReference type="InterPro" id="IPR050124">
    <property type="entry name" value="tRNA_CCA-adding_enzyme"/>
</dbReference>
<dbReference type="InterPro" id="IPR002646">
    <property type="entry name" value="PolA_pol_head_dom"/>
</dbReference>
<dbReference type="GO" id="GO:0008033">
    <property type="term" value="P:tRNA processing"/>
    <property type="evidence" value="ECO:0007669"/>
    <property type="project" value="UniProtKB-KW"/>
</dbReference>
<keyword evidence="10 11" id="KW-0694">RNA-binding</keyword>